<protein>
    <submittedName>
        <fullName evidence="1">Uncharacterized protein</fullName>
    </submittedName>
</protein>
<proteinExistence type="predicted"/>
<reference evidence="2" key="1">
    <citation type="journal article" date="2019" name="Int. J. Syst. Evol. Microbiol.">
        <title>The Global Catalogue of Microorganisms (GCM) 10K type strain sequencing project: providing services to taxonomists for standard genome sequencing and annotation.</title>
        <authorList>
            <consortium name="The Broad Institute Genomics Platform"/>
            <consortium name="The Broad Institute Genome Sequencing Center for Infectious Disease"/>
            <person name="Wu L."/>
            <person name="Ma J."/>
        </authorList>
    </citation>
    <scope>NUCLEOTIDE SEQUENCE [LARGE SCALE GENOMIC DNA]</scope>
    <source>
        <strain evidence="2">CCUG 54822</strain>
    </source>
</reference>
<dbReference type="EMBL" id="JBHTNH010000026">
    <property type="protein sequence ID" value="MFD1362487.1"/>
    <property type="molecule type" value="Genomic_DNA"/>
</dbReference>
<name>A0ABW3ZXC7_9BACI</name>
<evidence type="ECO:0000313" key="1">
    <source>
        <dbReference type="EMBL" id="MFD1362487.1"/>
    </source>
</evidence>
<accession>A0ABW3ZXC7</accession>
<sequence length="101" mass="11466">MFRVHRLKAVPHRLMLRVLRLKAASLRLIFRVYRLKAASLRSIAVPLRLKAAPHRFMLTDVSLYPIRKSGGRHGMVADVIPFVRRPVADAVHIMGDAYAGK</sequence>
<dbReference type="Proteomes" id="UP001597178">
    <property type="component" value="Unassembled WGS sequence"/>
</dbReference>
<gene>
    <name evidence="1" type="ORF">ACFQ4A_12545</name>
</gene>
<keyword evidence="2" id="KW-1185">Reference proteome</keyword>
<comment type="caution">
    <text evidence="1">The sequence shown here is derived from an EMBL/GenBank/DDBJ whole genome shotgun (WGS) entry which is preliminary data.</text>
</comment>
<evidence type="ECO:0000313" key="2">
    <source>
        <dbReference type="Proteomes" id="UP001597178"/>
    </source>
</evidence>
<organism evidence="1 2">
    <name type="scientific">Lentibacillus salinarum</name>
    <dbReference type="NCBI Taxonomy" id="446820"/>
    <lineage>
        <taxon>Bacteria</taxon>
        <taxon>Bacillati</taxon>
        <taxon>Bacillota</taxon>
        <taxon>Bacilli</taxon>
        <taxon>Bacillales</taxon>
        <taxon>Bacillaceae</taxon>
        <taxon>Lentibacillus</taxon>
    </lineage>
</organism>